<name>A0A2P2C0C9_9ZZZZ</name>
<dbReference type="GO" id="GO:0016020">
    <property type="term" value="C:membrane"/>
    <property type="evidence" value="ECO:0007669"/>
    <property type="project" value="InterPro"/>
</dbReference>
<feature type="transmembrane region" description="Helical" evidence="1">
    <location>
        <begin position="189"/>
        <end position="209"/>
    </location>
</feature>
<dbReference type="Gene3D" id="1.10.3730.20">
    <property type="match status" value="1"/>
</dbReference>
<evidence type="ECO:0000259" key="2">
    <source>
        <dbReference type="Pfam" id="PF00892"/>
    </source>
</evidence>
<dbReference type="SUPFAM" id="SSF103481">
    <property type="entry name" value="Multidrug resistance efflux transporter EmrE"/>
    <property type="match status" value="2"/>
</dbReference>
<dbReference type="PANTHER" id="PTHR12715">
    <property type="entry name" value="TRANSPORTER, DRUG/METABOLITE EXPORTER FAMILY"/>
    <property type="match status" value="1"/>
</dbReference>
<protein>
    <recommendedName>
        <fullName evidence="2">EamA domain-containing protein</fullName>
    </recommendedName>
</protein>
<dbReference type="AlphaFoldDB" id="A0A2P2C0C9"/>
<feature type="transmembrane region" description="Helical" evidence="1">
    <location>
        <begin position="74"/>
        <end position="92"/>
    </location>
</feature>
<feature type="transmembrane region" description="Helical" evidence="1">
    <location>
        <begin position="160"/>
        <end position="177"/>
    </location>
</feature>
<dbReference type="EMBL" id="CZKA01000020">
    <property type="protein sequence ID" value="CUR55451.1"/>
    <property type="molecule type" value="Genomic_DNA"/>
</dbReference>
<evidence type="ECO:0000313" key="3">
    <source>
        <dbReference type="EMBL" id="CUR55451.1"/>
    </source>
</evidence>
<keyword evidence="1" id="KW-0472">Membrane</keyword>
<dbReference type="Pfam" id="PF00892">
    <property type="entry name" value="EamA"/>
    <property type="match status" value="2"/>
</dbReference>
<dbReference type="InterPro" id="IPR052756">
    <property type="entry name" value="Alkyne_AA_exporter"/>
</dbReference>
<dbReference type="PANTHER" id="PTHR12715:SF4">
    <property type="entry name" value="EAMA DOMAIN-CONTAINING PROTEIN"/>
    <property type="match status" value="1"/>
</dbReference>
<proteinExistence type="predicted"/>
<feature type="transmembrane region" description="Helical" evidence="1">
    <location>
        <begin position="39"/>
        <end position="62"/>
    </location>
</feature>
<feature type="transmembrane region" description="Helical" evidence="1">
    <location>
        <begin position="221"/>
        <end position="242"/>
    </location>
</feature>
<gene>
    <name evidence="3" type="ORF">NOCA2270086</name>
</gene>
<dbReference type="InterPro" id="IPR000620">
    <property type="entry name" value="EamA_dom"/>
</dbReference>
<sequence length="302" mass="31720">MTLTATPLSTRTWLPAAAAACTLFFWASAFVAIRHLGETVTPGALTLSRLTVASVVLAALVFRRKPTWPARSDWPLLLACGVMWFGVYNLALNEAERRIDAGTAAMLIQIGPLLIALLAAAFLGERLTPWILVGIAVAFCGVAVISLANGEGGSGDVWGVILTVVAAVTYAIGVVAQKPLTARIPPFELILLSCLIGIVTALPFAGGLADLAHQPVSTWAWIVYLGVFPTALAFSTWAYALTHMGAARLSITTFLVPVIAIALAWALLDETPAPLAYLGGALCVVGVLISRKRPRPAVSEPS</sequence>
<dbReference type="InterPro" id="IPR037185">
    <property type="entry name" value="EmrE-like"/>
</dbReference>
<feature type="transmembrane region" description="Helical" evidence="1">
    <location>
        <begin position="249"/>
        <end position="268"/>
    </location>
</feature>
<keyword evidence="1" id="KW-1133">Transmembrane helix</keyword>
<feature type="transmembrane region" description="Helical" evidence="1">
    <location>
        <begin position="130"/>
        <end position="148"/>
    </location>
</feature>
<organism evidence="3">
    <name type="scientific">metagenome</name>
    <dbReference type="NCBI Taxonomy" id="256318"/>
    <lineage>
        <taxon>unclassified sequences</taxon>
        <taxon>metagenomes</taxon>
    </lineage>
</organism>
<feature type="domain" description="EamA" evidence="2">
    <location>
        <begin position="18"/>
        <end position="146"/>
    </location>
</feature>
<feature type="transmembrane region" description="Helical" evidence="1">
    <location>
        <begin position="12"/>
        <end position="33"/>
    </location>
</feature>
<accession>A0A2P2C0C9</accession>
<feature type="transmembrane region" description="Helical" evidence="1">
    <location>
        <begin position="104"/>
        <end position="123"/>
    </location>
</feature>
<keyword evidence="1" id="KW-0812">Transmembrane</keyword>
<reference evidence="3" key="1">
    <citation type="submission" date="2015-08" db="EMBL/GenBank/DDBJ databases">
        <authorList>
            <person name="Babu N.S."/>
            <person name="Beckwith C.J."/>
            <person name="Beseler K.G."/>
            <person name="Brison A."/>
            <person name="Carone J.V."/>
            <person name="Caskin T.P."/>
            <person name="Diamond M."/>
            <person name="Durham M.E."/>
            <person name="Foxe J.M."/>
            <person name="Go M."/>
            <person name="Henderson B.A."/>
            <person name="Jones I.B."/>
            <person name="McGettigan J.A."/>
            <person name="Micheletti S.J."/>
            <person name="Nasrallah M.E."/>
            <person name="Ortiz D."/>
            <person name="Piller C.R."/>
            <person name="Privatt S.R."/>
            <person name="Schneider S.L."/>
            <person name="Sharp S."/>
            <person name="Smith T.C."/>
            <person name="Stanton J.D."/>
            <person name="Ullery H.E."/>
            <person name="Wilson R.J."/>
            <person name="Serrano M.G."/>
            <person name="Buck G."/>
            <person name="Lee V."/>
            <person name="Wang Y."/>
            <person name="Carvalho R."/>
            <person name="Voegtly L."/>
            <person name="Shi R."/>
            <person name="Duckworth R."/>
            <person name="Johnson A."/>
            <person name="Loviza R."/>
            <person name="Walstead R."/>
            <person name="Shah Z."/>
            <person name="Kiflezghi M."/>
            <person name="Wade K."/>
            <person name="Ball S.L."/>
            <person name="Bradley K.W."/>
            <person name="Asai D.J."/>
            <person name="Bowman C.A."/>
            <person name="Russell D.A."/>
            <person name="Pope W.H."/>
            <person name="Jacobs-Sera D."/>
            <person name="Hendrix R.W."/>
            <person name="Hatfull G.F."/>
        </authorList>
    </citation>
    <scope>NUCLEOTIDE SEQUENCE</scope>
</reference>
<feature type="domain" description="EamA" evidence="2">
    <location>
        <begin position="158"/>
        <end position="289"/>
    </location>
</feature>
<evidence type="ECO:0000256" key="1">
    <source>
        <dbReference type="SAM" id="Phobius"/>
    </source>
</evidence>
<feature type="transmembrane region" description="Helical" evidence="1">
    <location>
        <begin position="274"/>
        <end position="290"/>
    </location>
</feature>